<proteinExistence type="predicted"/>
<accession>A0A6M3XS96</accession>
<evidence type="ECO:0000313" key="1">
    <source>
        <dbReference type="EMBL" id="QJA67114.1"/>
    </source>
</evidence>
<name>A0A6M3XS96_9ZZZZ</name>
<protein>
    <submittedName>
        <fullName evidence="3">Uncharacterized protein</fullName>
    </submittedName>
</protein>
<dbReference type="EMBL" id="MT141566">
    <property type="protein sequence ID" value="QJA67114.1"/>
    <property type="molecule type" value="Genomic_DNA"/>
</dbReference>
<dbReference type="EMBL" id="MT142533">
    <property type="protein sequence ID" value="QJA84680.1"/>
    <property type="molecule type" value="Genomic_DNA"/>
</dbReference>
<sequence length="264" mass="27335">MSFKGMLLKAGKSYGIRYSADDSIILSDTADSAILITGSFTNAFQIDAYTPNSGGSSGAAIMRAGTYTSPLTEATNYQGGIFRMYLETSGISSYNKGAFICLKTTGAKGIHGVCSLVEVLAQAAAGPTSVYAGQFVAHLNSATAKIASGGGLPELVGIWTKITSSVGSTIAASTRACALWVDNQLNGTVSGEEYGIFATCGGSKVDAFIGFETTSSGWTNLFYFDETAYDQDPVASATISGGTQDRYLKVSLNGTAYGIALYAI</sequence>
<dbReference type="EMBL" id="MT144866">
    <property type="protein sequence ID" value="QJI00653.1"/>
    <property type="molecule type" value="Genomic_DNA"/>
</dbReference>
<evidence type="ECO:0000313" key="2">
    <source>
        <dbReference type="EMBL" id="QJA84680.1"/>
    </source>
</evidence>
<organism evidence="3">
    <name type="scientific">viral metagenome</name>
    <dbReference type="NCBI Taxonomy" id="1070528"/>
    <lineage>
        <taxon>unclassified sequences</taxon>
        <taxon>metagenomes</taxon>
        <taxon>organismal metagenomes</taxon>
    </lineage>
</organism>
<dbReference type="AlphaFoldDB" id="A0A6M3XS96"/>
<gene>
    <name evidence="2" type="ORF">MM415A00172_0024</name>
    <name evidence="1" type="ORF">MM415B00296_0020</name>
    <name evidence="3" type="ORF">TM448B02017_0013</name>
</gene>
<evidence type="ECO:0000313" key="3">
    <source>
        <dbReference type="EMBL" id="QJI00653.1"/>
    </source>
</evidence>
<reference evidence="3" key="1">
    <citation type="submission" date="2020-03" db="EMBL/GenBank/DDBJ databases">
        <title>The deep terrestrial virosphere.</title>
        <authorList>
            <person name="Holmfeldt K."/>
            <person name="Nilsson E."/>
            <person name="Simone D."/>
            <person name="Lopez-Fernandez M."/>
            <person name="Wu X."/>
            <person name="de Brujin I."/>
            <person name="Lundin D."/>
            <person name="Andersson A."/>
            <person name="Bertilsson S."/>
            <person name="Dopson M."/>
        </authorList>
    </citation>
    <scope>NUCLEOTIDE SEQUENCE</scope>
    <source>
        <strain evidence="2">MM415A00172</strain>
        <strain evidence="1">MM415B00296</strain>
        <strain evidence="3">TM448B02017</strain>
    </source>
</reference>